<accession>A0A968KVS3</accession>
<organism evidence="2 3">
    <name type="scientific">Entomospira nematocerorum</name>
    <dbReference type="NCBI Taxonomy" id="2719987"/>
    <lineage>
        <taxon>Bacteria</taxon>
        <taxon>Pseudomonadati</taxon>
        <taxon>Spirochaetota</taxon>
        <taxon>Spirochaetia</taxon>
        <taxon>Spirochaetales</taxon>
        <taxon>Spirochaetaceae</taxon>
        <taxon>Entomospira</taxon>
    </lineage>
</organism>
<gene>
    <name evidence="2" type="ORF">HCT46_06860</name>
</gene>
<keyword evidence="3" id="KW-1185">Reference proteome</keyword>
<evidence type="ECO:0000313" key="2">
    <source>
        <dbReference type="EMBL" id="NIZ47628.1"/>
    </source>
</evidence>
<dbReference type="AlphaFoldDB" id="A0A968KVS3"/>
<comment type="caution">
    <text evidence="2">The sequence shown here is derived from an EMBL/GenBank/DDBJ whole genome shotgun (WGS) entry which is preliminary data.</text>
</comment>
<sequence>MMLLWSRMKGIITLGGSLMIALMVAIKSYRKGVQSGRKQTIQSIHKAEAQRHATQEDIHKMQQQAMQEVLEVDSSRVVDHFNGMFNATSQSPSSTPIRTTTTKSPDDTGH</sequence>
<evidence type="ECO:0000256" key="1">
    <source>
        <dbReference type="SAM" id="MobiDB-lite"/>
    </source>
</evidence>
<name>A0A968KVS3_9SPIO</name>
<dbReference type="RefSeq" id="WP_167704251.1">
    <property type="nucleotide sequence ID" value="NZ_JAATLK010000002.1"/>
</dbReference>
<proteinExistence type="predicted"/>
<feature type="region of interest" description="Disordered" evidence="1">
    <location>
        <begin position="83"/>
        <end position="110"/>
    </location>
</feature>
<protein>
    <submittedName>
        <fullName evidence="2">Uncharacterized protein</fullName>
    </submittedName>
</protein>
<dbReference type="Proteomes" id="UP000752013">
    <property type="component" value="Unassembled WGS sequence"/>
</dbReference>
<dbReference type="EMBL" id="JAATLK010000002">
    <property type="protein sequence ID" value="NIZ47628.1"/>
    <property type="molecule type" value="Genomic_DNA"/>
</dbReference>
<evidence type="ECO:0000313" key="3">
    <source>
        <dbReference type="Proteomes" id="UP000752013"/>
    </source>
</evidence>
<reference evidence="2" key="1">
    <citation type="submission" date="2020-03" db="EMBL/GenBank/DDBJ databases">
        <title>Spirochaetal bacteria isolated from arthropods constitute a novel genus Entomospira genus novum within the order Spirochaetales.</title>
        <authorList>
            <person name="Grana-Miraglia L."/>
            <person name="Sikutova S."/>
            <person name="Fingerle V."/>
            <person name="Sing A."/>
            <person name="Castillo-Ramirez S."/>
            <person name="Margos G."/>
            <person name="Rudolf I."/>
        </authorList>
    </citation>
    <scope>NUCLEOTIDE SEQUENCE</scope>
    <source>
        <strain evidence="2">BR208</strain>
    </source>
</reference>
<feature type="compositionally biased region" description="Low complexity" evidence="1">
    <location>
        <begin position="88"/>
        <end position="103"/>
    </location>
</feature>